<feature type="compositionally biased region" description="Low complexity" evidence="1">
    <location>
        <begin position="187"/>
        <end position="201"/>
    </location>
</feature>
<keyword evidence="4" id="KW-1185">Reference proteome</keyword>
<evidence type="ECO:0000313" key="4">
    <source>
        <dbReference type="Proteomes" id="UP000249016"/>
    </source>
</evidence>
<sequence length="391" mass="42539">MRLLLLFILSLFLVSPGHAQERVRKVRIYVVDSSQLEIHYDLINVRPGDSVYFEMRSRLRGPLRILPEFVRGDVGTQITAGSDRRIIWDALANGYSLNEEVQAKVFVKTNVPLIASQPVPTSPVTEPVVVQKPAVTTPKPEPVPAKPKPTESVAIQDPKPNVSEPASKTATSSRFRRIKPAKPSIFAADTVTSESATTTPVPVTPPPQKPASVAVSTPAPKQPASQTVSVAPPAESIPEAAVVDSNRVYRTRYAGPAWALLSAVAPGVGNIFVQMPKPKIGLRPLLTIGCYGLIAYGLAERKKSDDAYAIYEDQKNATAGEPYYQTANDHYHRYFMATRGAVVVAAADVILTFIKGLRNSQLQREARRIQGVTLRPGLQAGQVTAVVRYSF</sequence>
<feature type="transmembrane region" description="Helical" evidence="2">
    <location>
        <begin position="280"/>
        <end position="299"/>
    </location>
</feature>
<evidence type="ECO:0008006" key="5">
    <source>
        <dbReference type="Google" id="ProtNLM"/>
    </source>
</evidence>
<feature type="region of interest" description="Disordered" evidence="1">
    <location>
        <begin position="133"/>
        <end position="232"/>
    </location>
</feature>
<dbReference type="OrthoDB" id="953501at2"/>
<comment type="caution">
    <text evidence="3">The sequence shown here is derived from an EMBL/GenBank/DDBJ whole genome shotgun (WGS) entry which is preliminary data.</text>
</comment>
<dbReference type="AlphaFoldDB" id="A0A327NI43"/>
<organism evidence="3 4">
    <name type="scientific">Spirosoma telluris</name>
    <dbReference type="NCBI Taxonomy" id="2183553"/>
    <lineage>
        <taxon>Bacteria</taxon>
        <taxon>Pseudomonadati</taxon>
        <taxon>Bacteroidota</taxon>
        <taxon>Cytophagia</taxon>
        <taxon>Cytophagales</taxon>
        <taxon>Cytophagaceae</taxon>
        <taxon>Spirosoma</taxon>
    </lineage>
</organism>
<evidence type="ECO:0000256" key="2">
    <source>
        <dbReference type="SAM" id="Phobius"/>
    </source>
</evidence>
<feature type="transmembrane region" description="Helical" evidence="2">
    <location>
        <begin position="253"/>
        <end position="273"/>
    </location>
</feature>
<keyword evidence="2" id="KW-0812">Transmembrane</keyword>
<accession>A0A327NI43</accession>
<proteinExistence type="predicted"/>
<evidence type="ECO:0000256" key="1">
    <source>
        <dbReference type="SAM" id="MobiDB-lite"/>
    </source>
</evidence>
<evidence type="ECO:0000313" key="3">
    <source>
        <dbReference type="EMBL" id="RAI74912.1"/>
    </source>
</evidence>
<dbReference type="Proteomes" id="UP000249016">
    <property type="component" value="Unassembled WGS sequence"/>
</dbReference>
<dbReference type="EMBL" id="QLII01000001">
    <property type="protein sequence ID" value="RAI74912.1"/>
    <property type="molecule type" value="Genomic_DNA"/>
</dbReference>
<protein>
    <recommendedName>
        <fullName evidence="5">DUF5683 domain-containing protein</fullName>
    </recommendedName>
</protein>
<keyword evidence="2" id="KW-1133">Transmembrane helix</keyword>
<feature type="compositionally biased region" description="Polar residues" evidence="1">
    <location>
        <begin position="164"/>
        <end position="173"/>
    </location>
</feature>
<name>A0A327NI43_9BACT</name>
<feature type="transmembrane region" description="Helical" evidence="2">
    <location>
        <begin position="334"/>
        <end position="354"/>
    </location>
</feature>
<gene>
    <name evidence="3" type="ORF">HMF3257_12935</name>
</gene>
<reference evidence="3 4" key="1">
    <citation type="submission" date="2018-06" db="EMBL/GenBank/DDBJ databases">
        <title>Spirosoma sp. HMF3257 Genome sequencing and assembly.</title>
        <authorList>
            <person name="Kang H."/>
            <person name="Cha I."/>
            <person name="Kim H."/>
            <person name="Kang J."/>
            <person name="Joh K."/>
        </authorList>
    </citation>
    <scope>NUCLEOTIDE SEQUENCE [LARGE SCALE GENOMIC DNA]</scope>
    <source>
        <strain evidence="3 4">HMF3257</strain>
    </source>
</reference>
<keyword evidence="2" id="KW-0472">Membrane</keyword>